<dbReference type="Gene3D" id="2.60.120.260">
    <property type="entry name" value="Galactose-binding domain-like"/>
    <property type="match status" value="2"/>
</dbReference>
<dbReference type="InParanoid" id="A0A409Y479"/>
<keyword evidence="2" id="KW-1133">Transmembrane helix</keyword>
<organism evidence="3 4">
    <name type="scientific">Gymnopilus dilepis</name>
    <dbReference type="NCBI Taxonomy" id="231916"/>
    <lineage>
        <taxon>Eukaryota</taxon>
        <taxon>Fungi</taxon>
        <taxon>Dikarya</taxon>
        <taxon>Basidiomycota</taxon>
        <taxon>Agaricomycotina</taxon>
        <taxon>Agaricomycetes</taxon>
        <taxon>Agaricomycetidae</taxon>
        <taxon>Agaricales</taxon>
        <taxon>Agaricineae</taxon>
        <taxon>Hymenogastraceae</taxon>
        <taxon>Gymnopilus</taxon>
    </lineage>
</organism>
<accession>A0A409Y479</accession>
<evidence type="ECO:0000256" key="2">
    <source>
        <dbReference type="SAM" id="Phobius"/>
    </source>
</evidence>
<feature type="transmembrane region" description="Helical" evidence="2">
    <location>
        <begin position="307"/>
        <end position="329"/>
    </location>
</feature>
<feature type="compositionally biased region" description="Low complexity" evidence="1">
    <location>
        <begin position="403"/>
        <end position="418"/>
    </location>
</feature>
<dbReference type="Proteomes" id="UP000284706">
    <property type="component" value="Unassembled WGS sequence"/>
</dbReference>
<evidence type="ECO:0000256" key="1">
    <source>
        <dbReference type="SAM" id="MobiDB-lite"/>
    </source>
</evidence>
<feature type="region of interest" description="Disordered" evidence="1">
    <location>
        <begin position="375"/>
        <end position="427"/>
    </location>
</feature>
<comment type="caution">
    <text evidence="3">The sequence shown here is derived from an EMBL/GenBank/DDBJ whole genome shotgun (WGS) entry which is preliminary data.</text>
</comment>
<keyword evidence="4" id="KW-1185">Reference proteome</keyword>
<feature type="compositionally biased region" description="Polar residues" evidence="1">
    <location>
        <begin position="375"/>
        <end position="397"/>
    </location>
</feature>
<feature type="region of interest" description="Disordered" evidence="1">
    <location>
        <begin position="494"/>
        <end position="543"/>
    </location>
</feature>
<dbReference type="OrthoDB" id="2564234at2759"/>
<reference evidence="3 4" key="1">
    <citation type="journal article" date="2018" name="Evol. Lett.">
        <title>Horizontal gene cluster transfer increased hallucinogenic mushroom diversity.</title>
        <authorList>
            <person name="Reynolds H.T."/>
            <person name="Vijayakumar V."/>
            <person name="Gluck-Thaler E."/>
            <person name="Korotkin H.B."/>
            <person name="Matheny P.B."/>
            <person name="Slot J.C."/>
        </authorList>
    </citation>
    <scope>NUCLEOTIDE SEQUENCE [LARGE SCALE GENOMIC DNA]</scope>
    <source>
        <strain evidence="3 4">SRW20</strain>
    </source>
</reference>
<name>A0A409Y479_9AGAR</name>
<dbReference type="AlphaFoldDB" id="A0A409Y479"/>
<proteinExistence type="predicted"/>
<feature type="region of interest" description="Disordered" evidence="1">
    <location>
        <begin position="440"/>
        <end position="481"/>
    </location>
</feature>
<gene>
    <name evidence="3" type="ORF">CVT26_012839</name>
</gene>
<protein>
    <submittedName>
        <fullName evidence="3">Uncharacterized protein</fullName>
    </submittedName>
</protein>
<keyword evidence="2" id="KW-0472">Membrane</keyword>
<dbReference type="STRING" id="231916.A0A409Y479"/>
<dbReference type="EMBL" id="NHYE01001194">
    <property type="protein sequence ID" value="PPQ97792.1"/>
    <property type="molecule type" value="Genomic_DNA"/>
</dbReference>
<feature type="compositionally biased region" description="Low complexity" evidence="1">
    <location>
        <begin position="509"/>
        <end position="528"/>
    </location>
</feature>
<keyword evidence="2" id="KW-0812">Transmembrane</keyword>
<feature type="region of interest" description="Disordered" evidence="1">
    <location>
        <begin position="575"/>
        <end position="612"/>
    </location>
</feature>
<sequence length="612" mass="64446">MPTVSITIEDTAPVLVYSVSNSGSNDWVVGSSKNDTSTELYSQSSFMVTQLPNANVSFTFYGTGVQIYGAKRSNHGNYQIKIDQTVYSPVSGNAADPGTFQTALFSAPSLNLGVHTVTMTNLGGTTQGSNFLDIDFLTYQTPVGSSDETLQALTCQDSDPSFQYSPSSAWNPSPPNVGMFSGGSGHITTTPEAYVEASSAWTTAMPDIRPAVALFGPVGPNYASYSVELDGGSAQNFTANKAFYRPQQMLFQAGNLGNKQHTLRVTSQAGTNNLTLGIDFAQIFTTGSLQGSVESSSSSSHSLSGGAIAGIILGSLISCLLATILFLILRRNQSYPPKVGKFFRLKGRSDKVPGFVAEAFEYRPLEGTETIISSNAGTRGHMSNQPSQSTLNTIYLNTPTPPSTGLGSTTGGTYASTTNHDLNSVEPLDPHSQVVVMPPFTADGKYRPDLSSSAPQLLPPPRRNGNGTPQVRVQEPGQTAALPVGILRDNRSQVDLRSAASPSPSPFIQPQVQAQTQMQATQNQTTGQPVLTGTGTSGHDRQQQAVLAPVRRGGVGQTAPVPVAPVPAAAPQIQQPAPGLVARHSSGAGSLDFNLSPSLLTMPPPEYQRDPS</sequence>
<feature type="compositionally biased region" description="Low complexity" evidence="1">
    <location>
        <begin position="557"/>
        <end position="570"/>
    </location>
</feature>
<evidence type="ECO:0000313" key="4">
    <source>
        <dbReference type="Proteomes" id="UP000284706"/>
    </source>
</evidence>
<evidence type="ECO:0000313" key="3">
    <source>
        <dbReference type="EMBL" id="PPQ97792.1"/>
    </source>
</evidence>
<feature type="region of interest" description="Disordered" evidence="1">
    <location>
        <begin position="551"/>
        <end position="570"/>
    </location>
</feature>